<dbReference type="HOGENOM" id="CLU_1470909_0_0_1"/>
<sequence length="184" mass="21786">MVSFQWLIHPKATDKQANFQHYLLSDNSNSLFQINFIMCSNLQLKIYLFFSKISSFPILQLCIVLVGPQHKCFLLQQSLQKSNFIFLFVFIAYRFLLLCNSLIFINLFITNLQYVVCLKVRVLYFIRIFTFSNPPSFAINYNFLQNVENYLHYSINQNILYCFEVLTLLEKIEVVKVEDAQQCL</sequence>
<dbReference type="InParanoid" id="A0BXM2"/>
<dbReference type="KEGG" id="ptm:GSPATT00033142001"/>
<feature type="transmembrane region" description="Helical" evidence="1">
    <location>
        <begin position="86"/>
        <end position="109"/>
    </location>
</feature>
<accession>A0BXM2</accession>
<evidence type="ECO:0000313" key="2">
    <source>
        <dbReference type="EMBL" id="CAK63289.1"/>
    </source>
</evidence>
<organism evidence="2 3">
    <name type="scientific">Paramecium tetraurelia</name>
    <dbReference type="NCBI Taxonomy" id="5888"/>
    <lineage>
        <taxon>Eukaryota</taxon>
        <taxon>Sar</taxon>
        <taxon>Alveolata</taxon>
        <taxon>Ciliophora</taxon>
        <taxon>Intramacronucleata</taxon>
        <taxon>Oligohymenophorea</taxon>
        <taxon>Peniculida</taxon>
        <taxon>Parameciidae</taxon>
        <taxon>Paramecium</taxon>
    </lineage>
</organism>
<keyword evidence="1" id="KW-1133">Transmembrane helix</keyword>
<keyword evidence="1" id="KW-0812">Transmembrane</keyword>
<proteinExistence type="predicted"/>
<gene>
    <name evidence="2" type="ORF">GSPATT00033142001</name>
</gene>
<evidence type="ECO:0008006" key="4">
    <source>
        <dbReference type="Google" id="ProtNLM"/>
    </source>
</evidence>
<keyword evidence="3" id="KW-1185">Reference proteome</keyword>
<feature type="transmembrane region" description="Helical" evidence="1">
    <location>
        <begin position="46"/>
        <end position="66"/>
    </location>
</feature>
<protein>
    <recommendedName>
        <fullName evidence="4">Transmembrane protein</fullName>
    </recommendedName>
</protein>
<dbReference type="AlphaFoldDB" id="A0BXM2"/>
<evidence type="ECO:0000313" key="3">
    <source>
        <dbReference type="Proteomes" id="UP000000600"/>
    </source>
</evidence>
<dbReference type="Proteomes" id="UP000000600">
    <property type="component" value="Unassembled WGS sequence"/>
</dbReference>
<dbReference type="EMBL" id="CT868025">
    <property type="protein sequence ID" value="CAK63289.1"/>
    <property type="molecule type" value="Genomic_DNA"/>
</dbReference>
<reference evidence="2 3" key="1">
    <citation type="journal article" date="2006" name="Nature">
        <title>Global trends of whole-genome duplications revealed by the ciliate Paramecium tetraurelia.</title>
        <authorList>
            <consortium name="Genoscope"/>
            <person name="Aury J.-M."/>
            <person name="Jaillon O."/>
            <person name="Duret L."/>
            <person name="Noel B."/>
            <person name="Jubin C."/>
            <person name="Porcel B.M."/>
            <person name="Segurens B."/>
            <person name="Daubin V."/>
            <person name="Anthouard V."/>
            <person name="Aiach N."/>
            <person name="Arnaiz O."/>
            <person name="Billaut A."/>
            <person name="Beisson J."/>
            <person name="Blanc I."/>
            <person name="Bouhouche K."/>
            <person name="Camara F."/>
            <person name="Duharcourt S."/>
            <person name="Guigo R."/>
            <person name="Gogendeau D."/>
            <person name="Katinka M."/>
            <person name="Keller A.-M."/>
            <person name="Kissmehl R."/>
            <person name="Klotz C."/>
            <person name="Koll F."/>
            <person name="Le Moue A."/>
            <person name="Lepere C."/>
            <person name="Malinsky S."/>
            <person name="Nowacki M."/>
            <person name="Nowak J.K."/>
            <person name="Plattner H."/>
            <person name="Poulain J."/>
            <person name="Ruiz F."/>
            <person name="Serrano V."/>
            <person name="Zagulski M."/>
            <person name="Dessen P."/>
            <person name="Betermier M."/>
            <person name="Weissenbach J."/>
            <person name="Scarpelli C."/>
            <person name="Schachter V."/>
            <person name="Sperling L."/>
            <person name="Meyer E."/>
            <person name="Cohen J."/>
            <person name="Wincker P."/>
        </authorList>
    </citation>
    <scope>NUCLEOTIDE SEQUENCE [LARGE SCALE GENOMIC DNA]</scope>
    <source>
        <strain evidence="2 3">Stock d4-2</strain>
    </source>
</reference>
<keyword evidence="1" id="KW-0472">Membrane</keyword>
<dbReference type="GeneID" id="5016491"/>
<dbReference type="RefSeq" id="XP_001430687.1">
    <property type="nucleotide sequence ID" value="XM_001430650.1"/>
</dbReference>
<name>A0BXM2_PARTE</name>
<evidence type="ECO:0000256" key="1">
    <source>
        <dbReference type="SAM" id="Phobius"/>
    </source>
</evidence>